<comment type="caution">
    <text evidence="4">The sequence shown here is derived from an EMBL/GenBank/DDBJ whole genome shotgun (WGS) entry which is preliminary data.</text>
</comment>
<organism evidence="4 5">
    <name type="scientific">Thermobacillus xylanilyticus</name>
    <dbReference type="NCBI Taxonomy" id="76633"/>
    <lineage>
        <taxon>Bacteria</taxon>
        <taxon>Bacillati</taxon>
        <taxon>Bacillota</taxon>
        <taxon>Bacilli</taxon>
        <taxon>Bacillales</taxon>
        <taxon>Paenibacillaceae</taxon>
        <taxon>Thermobacillus</taxon>
    </lineage>
</organism>
<reference evidence="4 5" key="1">
    <citation type="submission" date="2021-04" db="EMBL/GenBank/DDBJ databases">
        <authorList>
            <person name="Rakotoarivonina H."/>
        </authorList>
    </citation>
    <scope>NUCLEOTIDE SEQUENCE [LARGE SCALE GENOMIC DNA]</scope>
    <source>
        <strain evidence="4 5">XE</strain>
    </source>
</reference>
<dbReference type="InterPro" id="IPR038277">
    <property type="entry name" value="UreF_sf"/>
</dbReference>
<dbReference type="Gene3D" id="1.10.4190.10">
    <property type="entry name" value="Urease accessory protein UreF"/>
    <property type="match status" value="1"/>
</dbReference>
<accession>A0ABM8V8D6</accession>
<dbReference type="PIRSF" id="PIRSF009467">
    <property type="entry name" value="Ureas_acces_UreF"/>
    <property type="match status" value="1"/>
</dbReference>
<comment type="similarity">
    <text evidence="3">Belongs to the UreF family.</text>
</comment>
<dbReference type="PANTHER" id="PTHR33620">
    <property type="entry name" value="UREASE ACCESSORY PROTEIN F"/>
    <property type="match status" value="1"/>
</dbReference>
<comment type="subcellular location">
    <subcellularLocation>
        <location evidence="3">Cytoplasm</location>
    </subcellularLocation>
</comment>
<evidence type="ECO:0000256" key="1">
    <source>
        <dbReference type="ARBA" id="ARBA00022988"/>
    </source>
</evidence>
<dbReference type="Proteomes" id="UP000681526">
    <property type="component" value="Unassembled WGS sequence"/>
</dbReference>
<proteinExistence type="inferred from homology"/>
<comment type="subunit">
    <text evidence="3">UreD, UreF and UreG form a complex that acts as a GTP-hydrolysis-dependent molecular chaperone, activating the urease apoprotein by helping to assemble the nickel containing metallocenter of UreC. The UreE protein probably delivers the nickel.</text>
</comment>
<name>A0ABM8V8D6_THEXY</name>
<dbReference type="HAMAP" id="MF_01385">
    <property type="entry name" value="UreF"/>
    <property type="match status" value="1"/>
</dbReference>
<evidence type="ECO:0000256" key="3">
    <source>
        <dbReference type="HAMAP-Rule" id="MF_01385"/>
    </source>
</evidence>
<protein>
    <recommendedName>
        <fullName evidence="3">Urease accessory protein UreF</fullName>
    </recommendedName>
</protein>
<gene>
    <name evidence="4" type="primary">txxe 3259-ureF</name>
    <name evidence="3" type="synonym">ureF</name>
    <name evidence="4" type="ORF">TXXE_17805</name>
</gene>
<keyword evidence="3" id="KW-0963">Cytoplasm</keyword>
<keyword evidence="2 3" id="KW-0143">Chaperone</keyword>
<dbReference type="InterPro" id="IPR002639">
    <property type="entry name" value="UreF"/>
</dbReference>
<evidence type="ECO:0000313" key="5">
    <source>
        <dbReference type="Proteomes" id="UP000681526"/>
    </source>
</evidence>
<dbReference type="EMBL" id="CAJRAY010000091">
    <property type="protein sequence ID" value="CAG5092199.1"/>
    <property type="molecule type" value="Genomic_DNA"/>
</dbReference>
<keyword evidence="1 3" id="KW-0996">Nickel insertion</keyword>
<evidence type="ECO:0000256" key="2">
    <source>
        <dbReference type="ARBA" id="ARBA00023186"/>
    </source>
</evidence>
<dbReference type="Pfam" id="PF01730">
    <property type="entry name" value="UreF"/>
    <property type="match status" value="1"/>
</dbReference>
<comment type="function">
    <text evidence="3">Required for maturation of urease via the functional incorporation of the urease nickel metallocenter.</text>
</comment>
<dbReference type="PANTHER" id="PTHR33620:SF1">
    <property type="entry name" value="UREASE ACCESSORY PROTEIN F"/>
    <property type="match status" value="1"/>
</dbReference>
<sequence length="250" mass="27610">MADAPDRPAGVGALPASGKTRARADVSWLMLQQLLDSALPIGGFSHSFGLETMVQEGRIRTPDDLERYAETMLLQSWATLDAMVVKAVYACPRDDWERAWRIERLVHLQRAAAESRTAVEKMGRRLLRLAASVHPGIDLSPLEEAFRSGRCLATHPLVFGFLCRRLGFPLHQAVQGFLYGSLVTCVNSALRLMAIGQTEGQAIIARLIPLIAEAAEQTHDLAPEDAYGNTPLAELMAMRHETLYSRLFMS</sequence>
<evidence type="ECO:0000313" key="4">
    <source>
        <dbReference type="EMBL" id="CAG5092199.1"/>
    </source>
</evidence>
<keyword evidence="5" id="KW-1185">Reference proteome</keyword>